<dbReference type="InterPro" id="IPR036928">
    <property type="entry name" value="AS_sf"/>
</dbReference>
<gene>
    <name evidence="2" type="ORF">PMZ80_001920</name>
</gene>
<dbReference type="InterPro" id="IPR023631">
    <property type="entry name" value="Amidase_dom"/>
</dbReference>
<dbReference type="EMBL" id="JAVHJV010000002">
    <property type="protein sequence ID" value="KAK5944720.1"/>
    <property type="molecule type" value="Genomic_DNA"/>
</dbReference>
<dbReference type="PANTHER" id="PTHR42678">
    <property type="entry name" value="AMIDASE"/>
    <property type="match status" value="1"/>
</dbReference>
<sequence>MTQAESIAEASIEGLAAALTSGSLTAVDLVAKHLLRIGTYDCRNTALNSIPLLNENIFDEAAASDDRRALGKAHGLFDGIPFTVKDSYKVKGMTVSCGSEAFKDLVANEDAFLVSLLRSAGAVLVGKTNMCPMAYGGMLRGFYGRAESPYNSDYLPAAFGSGSSQGSGVSVASSFAAFGLGGETVSSGRSPASNNALITYTPSRGMISPRGSWPLYPTCDIVISHTRTMDDLLALLDVIMAKDPETTGDFWRDQSWVSIPAQETILPRPVSSIRDIGYLTGKRIAVPRMYITQCDGGPYVSESILPVWNQAKADLEAAGATVEIVEDFPVIQAYENPKAASGPRLPEDWNSTERGALIAHGWEDFLQENASSHISSLNGVPPTKMFPHFQPSDPEVKFTEPANAVHWSKLASYAANGVPSSRPGKSAIYDIPRLEDAVNALENMRKHYFEDWLSIHDYDYVAFPAVGDVARANADAEDSSAEHAWRNGVKYSHGNRALRHLGTPSVTVPMGILESQQMPIGLTVLGRAYDDVGILRAGYVFEQKSQRRIAPPLVPALTSDAIPSQQGKISGTRPKLEVTKCSVAAAAQENLNVSIEGNLTMSEATSSSDRASKPHVEIFVDGIAVNESNIHVTEHPQQDGAPLTFRLAYVGLAPKPPTQEGRNVVAGRIARDSTMVMVIARNGEQGRPSGYLKLVHGSDI</sequence>
<dbReference type="RefSeq" id="XP_064732810.1">
    <property type="nucleotide sequence ID" value="XM_064870357.1"/>
</dbReference>
<evidence type="ECO:0000259" key="1">
    <source>
        <dbReference type="Pfam" id="PF01425"/>
    </source>
</evidence>
<dbReference type="PANTHER" id="PTHR42678:SF11">
    <property type="entry name" value="AMIDASE FAMILY PROTEIN"/>
    <property type="match status" value="1"/>
</dbReference>
<feature type="domain" description="Amidase" evidence="1">
    <location>
        <begin position="44"/>
        <end position="326"/>
    </location>
</feature>
<proteinExistence type="predicted"/>
<dbReference type="Gene3D" id="3.90.1300.10">
    <property type="entry name" value="Amidase signature (AS) domain"/>
    <property type="match status" value="1"/>
</dbReference>
<dbReference type="Pfam" id="PF01425">
    <property type="entry name" value="Amidase"/>
    <property type="match status" value="1"/>
</dbReference>
<evidence type="ECO:0000313" key="3">
    <source>
        <dbReference type="Proteomes" id="UP001334248"/>
    </source>
</evidence>
<dbReference type="SUPFAM" id="SSF75304">
    <property type="entry name" value="Amidase signature (AS) enzymes"/>
    <property type="match status" value="1"/>
</dbReference>
<dbReference type="GeneID" id="89995369"/>
<name>A0ABR0RWN9_9EURO</name>
<dbReference type="NCBIfam" id="NF005127">
    <property type="entry name" value="PRK06565.1"/>
    <property type="match status" value="1"/>
</dbReference>
<dbReference type="Proteomes" id="UP001334248">
    <property type="component" value="Unassembled WGS sequence"/>
</dbReference>
<organism evidence="2 3">
    <name type="scientific">Knufia obscura</name>
    <dbReference type="NCBI Taxonomy" id="1635080"/>
    <lineage>
        <taxon>Eukaryota</taxon>
        <taxon>Fungi</taxon>
        <taxon>Dikarya</taxon>
        <taxon>Ascomycota</taxon>
        <taxon>Pezizomycotina</taxon>
        <taxon>Eurotiomycetes</taxon>
        <taxon>Chaetothyriomycetidae</taxon>
        <taxon>Chaetothyriales</taxon>
        <taxon>Trichomeriaceae</taxon>
        <taxon>Knufia</taxon>
    </lineage>
</organism>
<reference evidence="2 3" key="1">
    <citation type="journal article" date="2023" name="Res Sq">
        <title>Genomic and morphological characterization of Knufia obscura isolated from the Mars 2020 spacecraft assembly facility.</title>
        <authorList>
            <person name="Chander A.M."/>
            <person name="Teixeira M.M."/>
            <person name="Singh N.K."/>
            <person name="Williams M.P."/>
            <person name="Parker C.W."/>
            <person name="Leo P."/>
            <person name="Stajich J.E."/>
            <person name="Torok T."/>
            <person name="Tighe S."/>
            <person name="Mason C.E."/>
            <person name="Venkateswaran K."/>
        </authorList>
    </citation>
    <scope>NUCLEOTIDE SEQUENCE [LARGE SCALE GENOMIC DNA]</scope>
    <source>
        <strain evidence="2 3">CCFEE 5817</strain>
    </source>
</reference>
<accession>A0ABR0RWN9</accession>
<keyword evidence="3" id="KW-1185">Reference proteome</keyword>
<comment type="caution">
    <text evidence="2">The sequence shown here is derived from an EMBL/GenBank/DDBJ whole genome shotgun (WGS) entry which is preliminary data.</text>
</comment>
<evidence type="ECO:0000313" key="2">
    <source>
        <dbReference type="EMBL" id="KAK5944720.1"/>
    </source>
</evidence>
<protein>
    <recommendedName>
        <fullName evidence="1">Amidase domain-containing protein</fullName>
    </recommendedName>
</protein>